<accession>A0ABP1PAI6</accession>
<dbReference type="PROSITE" id="PS50895">
    <property type="entry name" value="SURF1"/>
    <property type="match status" value="1"/>
</dbReference>
<dbReference type="InterPro" id="IPR045214">
    <property type="entry name" value="Surf1/Surf4"/>
</dbReference>
<keyword evidence="4" id="KW-1133">Transmembrane helix</keyword>
<evidence type="ECO:0000256" key="6">
    <source>
        <dbReference type="RuleBase" id="RU363076"/>
    </source>
</evidence>
<evidence type="ECO:0000256" key="4">
    <source>
        <dbReference type="ARBA" id="ARBA00022989"/>
    </source>
</evidence>
<dbReference type="PANTHER" id="PTHR23427">
    <property type="entry name" value="SURFEIT LOCUS PROTEIN"/>
    <property type="match status" value="1"/>
</dbReference>
<keyword evidence="6" id="KW-0496">Mitochondrion</keyword>
<keyword evidence="3" id="KW-0812">Transmembrane</keyword>
<reference evidence="7 8" key="1">
    <citation type="submission" date="2024-08" db="EMBL/GenBank/DDBJ databases">
        <authorList>
            <person name="Will J Nash"/>
            <person name="Angela Man"/>
            <person name="Seanna McTaggart"/>
            <person name="Kendall Baker"/>
            <person name="Tom Barker"/>
            <person name="Leah Catchpole"/>
            <person name="Alex Durrant"/>
            <person name="Karim Gharbi"/>
            <person name="Naomi Irish"/>
            <person name="Gemy Kaithakottil"/>
            <person name="Debby Ku"/>
            <person name="Aaliyah Providence"/>
            <person name="Felix Shaw"/>
            <person name="David Swarbreck"/>
            <person name="Chris Watkins"/>
            <person name="Ann M. McCartney"/>
            <person name="Giulio Formenti"/>
            <person name="Alice Mouton"/>
            <person name="Noel Vella"/>
            <person name="Bjorn M von Reumont"/>
            <person name="Adriana Vella"/>
            <person name="Wilfried Haerty"/>
        </authorList>
    </citation>
    <scope>NUCLEOTIDE SEQUENCE [LARGE SCALE GENOMIC DNA]</scope>
</reference>
<organism evidence="7 8">
    <name type="scientific">Xylocopa violacea</name>
    <name type="common">Violet carpenter bee</name>
    <name type="synonym">Apis violacea</name>
    <dbReference type="NCBI Taxonomy" id="135666"/>
    <lineage>
        <taxon>Eukaryota</taxon>
        <taxon>Metazoa</taxon>
        <taxon>Ecdysozoa</taxon>
        <taxon>Arthropoda</taxon>
        <taxon>Hexapoda</taxon>
        <taxon>Insecta</taxon>
        <taxon>Pterygota</taxon>
        <taxon>Neoptera</taxon>
        <taxon>Endopterygota</taxon>
        <taxon>Hymenoptera</taxon>
        <taxon>Apocrita</taxon>
        <taxon>Aculeata</taxon>
        <taxon>Apoidea</taxon>
        <taxon>Anthophila</taxon>
        <taxon>Apidae</taxon>
        <taxon>Xylocopa</taxon>
        <taxon>Xylocopa</taxon>
    </lineage>
</organism>
<keyword evidence="5" id="KW-0472">Membrane</keyword>
<comment type="similarity">
    <text evidence="2 6">Belongs to the SURF1 family.</text>
</comment>
<dbReference type="Pfam" id="PF02104">
    <property type="entry name" value="SURF1"/>
    <property type="match status" value="1"/>
</dbReference>
<dbReference type="PANTHER" id="PTHR23427:SF2">
    <property type="entry name" value="SURFEIT LOCUS PROTEIN 1"/>
    <property type="match status" value="1"/>
</dbReference>
<evidence type="ECO:0000256" key="3">
    <source>
        <dbReference type="ARBA" id="ARBA00022692"/>
    </source>
</evidence>
<evidence type="ECO:0000313" key="8">
    <source>
        <dbReference type="Proteomes" id="UP001642520"/>
    </source>
</evidence>
<dbReference type="EMBL" id="CAXAJV020001299">
    <property type="protein sequence ID" value="CAL7949252.1"/>
    <property type="molecule type" value="Genomic_DNA"/>
</dbReference>
<gene>
    <name evidence="7" type="ORF">XYLVIOL_LOCUS9299</name>
</gene>
<evidence type="ECO:0000256" key="5">
    <source>
        <dbReference type="ARBA" id="ARBA00023136"/>
    </source>
</evidence>
<protein>
    <recommendedName>
        <fullName evidence="6">SURF1-like protein</fullName>
    </recommendedName>
</protein>
<sequence length="310" mass="36153">MKSVISKVCAKLENSFNANVLQFLTKQRLFRSFYNFTNVKKTSDKIMKLNFFIPQKKQKFPVYEPKQKIGITGYSLLSIPISAFMLGTWQIQRRQEKLDLIEKLKSRISNKPIELPANLENLETLEYYPIKVKGTFLYDKEFIVGHRSLLVNGVPAVTNTFMGTNPRGYHVITPFKLADRDLTILVNRGWIPSSLKHSSRRKENEIKDETEITGILRLNERRPPFVPKNRPNTDIWYYRDLDAMAKKGDASPIYIEMICNDNTDQYPIGSQTKVELRNEHMSYILTWYCLSASTAYLWYRKFIKGIPFVA</sequence>
<dbReference type="Proteomes" id="UP001642520">
    <property type="component" value="Unassembled WGS sequence"/>
</dbReference>
<evidence type="ECO:0000256" key="1">
    <source>
        <dbReference type="ARBA" id="ARBA00004370"/>
    </source>
</evidence>
<proteinExistence type="inferred from homology"/>
<evidence type="ECO:0000256" key="2">
    <source>
        <dbReference type="ARBA" id="ARBA00007165"/>
    </source>
</evidence>
<comment type="subcellular location">
    <subcellularLocation>
        <location evidence="1">Membrane</location>
    </subcellularLocation>
    <subcellularLocation>
        <location evidence="6">Mitochondrion inner membrane</location>
        <topology evidence="6">Multi-pass membrane protein</topology>
    </subcellularLocation>
</comment>
<name>A0ABP1PAI6_XYLVO</name>
<dbReference type="InterPro" id="IPR002994">
    <property type="entry name" value="Surf1/Shy1"/>
</dbReference>
<dbReference type="CDD" id="cd06662">
    <property type="entry name" value="SURF1"/>
    <property type="match status" value="1"/>
</dbReference>
<comment type="function">
    <text evidence="6">Probably involved in the biogenesis of the COX complex.</text>
</comment>
<keyword evidence="8" id="KW-1185">Reference proteome</keyword>
<comment type="caution">
    <text evidence="7">The sequence shown here is derived from an EMBL/GenBank/DDBJ whole genome shotgun (WGS) entry which is preliminary data.</text>
</comment>
<evidence type="ECO:0000313" key="7">
    <source>
        <dbReference type="EMBL" id="CAL7949252.1"/>
    </source>
</evidence>
<keyword evidence="6" id="KW-0999">Mitochondrion inner membrane</keyword>